<dbReference type="GO" id="GO:0007288">
    <property type="term" value="P:sperm axoneme assembly"/>
    <property type="evidence" value="ECO:0007669"/>
    <property type="project" value="TreeGrafter"/>
</dbReference>
<dbReference type="FunFam" id="1.25.10.10:FF:000129">
    <property type="entry name" value="sperm-associated antigen 6 isoform X1"/>
    <property type="match status" value="1"/>
</dbReference>
<dbReference type="GO" id="GO:0046847">
    <property type="term" value="P:filopodium assembly"/>
    <property type="evidence" value="ECO:0007669"/>
    <property type="project" value="TreeGrafter"/>
</dbReference>
<dbReference type="PANTHER" id="PTHR23314:SF0">
    <property type="entry name" value="SPERM-ASSOCIATED ANTIGEN 6"/>
    <property type="match status" value="1"/>
</dbReference>
<dbReference type="GO" id="GO:0005576">
    <property type="term" value="C:extracellular region"/>
    <property type="evidence" value="ECO:0007669"/>
    <property type="project" value="GOC"/>
</dbReference>
<keyword evidence="2" id="KW-1185">Reference proteome</keyword>
<name>A0A7L4N8H5_9AVES</name>
<dbReference type="InterPro" id="IPR000225">
    <property type="entry name" value="Armadillo"/>
</dbReference>
<dbReference type="EMBL" id="VYZU01041739">
    <property type="protein sequence ID" value="NXY85731.1"/>
    <property type="molecule type" value="Genomic_DNA"/>
</dbReference>
<gene>
    <name evidence="1" type="primary">Spag6</name>
    <name evidence="1" type="ORF">CEYCYA_R07859</name>
</gene>
<feature type="non-terminal residue" evidence="1">
    <location>
        <position position="1"/>
    </location>
</feature>
<dbReference type="SUPFAM" id="SSF48371">
    <property type="entry name" value="ARM repeat"/>
    <property type="match status" value="1"/>
</dbReference>
<dbReference type="Gene3D" id="1.25.10.10">
    <property type="entry name" value="Leucine-rich Repeat Variant"/>
    <property type="match status" value="2"/>
</dbReference>
<dbReference type="GO" id="GO:1990138">
    <property type="term" value="P:neuron projection extension"/>
    <property type="evidence" value="ECO:0007669"/>
    <property type="project" value="TreeGrafter"/>
</dbReference>
<dbReference type="GO" id="GO:0005930">
    <property type="term" value="C:axoneme"/>
    <property type="evidence" value="ECO:0007669"/>
    <property type="project" value="TreeGrafter"/>
</dbReference>
<dbReference type="Proteomes" id="UP000586704">
    <property type="component" value="Unassembled WGS sequence"/>
</dbReference>
<dbReference type="GO" id="GO:0097228">
    <property type="term" value="C:sperm principal piece"/>
    <property type="evidence" value="ECO:0007669"/>
    <property type="project" value="TreeGrafter"/>
</dbReference>
<organism evidence="1 2">
    <name type="scientific">Ceyx cyanopectus</name>
    <name type="common">Indigo-banded kingfisher</name>
    <dbReference type="NCBI Taxonomy" id="390723"/>
    <lineage>
        <taxon>Eukaryota</taxon>
        <taxon>Metazoa</taxon>
        <taxon>Chordata</taxon>
        <taxon>Craniata</taxon>
        <taxon>Vertebrata</taxon>
        <taxon>Euteleostomi</taxon>
        <taxon>Archelosauria</taxon>
        <taxon>Archosauria</taxon>
        <taxon>Dinosauria</taxon>
        <taxon>Saurischia</taxon>
        <taxon>Theropoda</taxon>
        <taxon>Coelurosauria</taxon>
        <taxon>Aves</taxon>
        <taxon>Neognathae</taxon>
        <taxon>Neoaves</taxon>
        <taxon>Telluraves</taxon>
        <taxon>Coraciimorphae</taxon>
        <taxon>Coraciiformes</taxon>
        <taxon>Alcedinidae</taxon>
        <taxon>Ceyx</taxon>
    </lineage>
</organism>
<dbReference type="GO" id="GO:0008017">
    <property type="term" value="F:microtubule binding"/>
    <property type="evidence" value="ECO:0007669"/>
    <property type="project" value="TreeGrafter"/>
</dbReference>
<evidence type="ECO:0000313" key="1">
    <source>
        <dbReference type="EMBL" id="NXY85731.1"/>
    </source>
</evidence>
<dbReference type="GO" id="GO:0001669">
    <property type="term" value="C:acrosomal vesicle"/>
    <property type="evidence" value="ECO:0007669"/>
    <property type="project" value="TreeGrafter"/>
</dbReference>
<dbReference type="GO" id="GO:0015630">
    <property type="term" value="C:microtubule cytoskeleton"/>
    <property type="evidence" value="ECO:0007669"/>
    <property type="project" value="TreeGrafter"/>
</dbReference>
<feature type="non-terminal residue" evidence="1">
    <location>
        <position position="334"/>
    </location>
</feature>
<proteinExistence type="predicted"/>
<reference evidence="1 2" key="1">
    <citation type="submission" date="2020-02" db="EMBL/GenBank/DDBJ databases">
        <title>Bird 10,000 Genomes (B10K) Project - Family phase.</title>
        <authorList>
            <person name="Zhang G."/>
        </authorList>
    </citation>
    <scope>NUCLEOTIDE SEQUENCE [LARGE SCALE GENOMIC DNA]</scope>
    <source>
        <strain evidence="1">B10K-DU-013-51</strain>
        <tissue evidence="1">Mixed tissue sample</tissue>
    </source>
</reference>
<comment type="caution">
    <text evidence="1">The sequence shown here is derived from an EMBL/GenBank/DDBJ whole genome shotgun (WGS) entry which is preliminary data.</text>
</comment>
<dbReference type="InterPro" id="IPR016024">
    <property type="entry name" value="ARM-type_fold"/>
</dbReference>
<dbReference type="OrthoDB" id="7537227at2759"/>
<evidence type="ECO:0000313" key="2">
    <source>
        <dbReference type="Proteomes" id="UP000586704"/>
    </source>
</evidence>
<sequence length="334" mass="36038">ELSQAVVDAGTVPLLVLCIQEPEIALKRIAASTLSDISKHSPELAQTVVDAGAIAHLAQMILNPDAKLKRQVLSALSQIAKHSVDLAELVVEAEIFPVVLTCLKDSDEYVKKNGATLIREIAKHTPELSQLIVNAGGVAAVIDCIDSSKGTVRLPGIMVLGYVAAHSENLSMAVIVSKGIPPLCTCLLEEHEDHIKAAAAWALGHIGRHTPAHARPVAVANVLPILLDLYMDMNSSEDLQMKASIFAKNALKNILQKCTHLPALEPLLHDAPPNIMKHVVGQFSKVLPHDSKARRLFVTTGGLKKIQEIKAEPGSILQEYINTINNCYPEEIVR</sequence>
<dbReference type="PANTHER" id="PTHR23314">
    <property type="entry name" value="SPERM-ASSOCIATED ANTIGEN 6 ARMADILLO REPEAT-CONTAINING"/>
    <property type="match status" value="1"/>
</dbReference>
<dbReference type="SMART" id="SM00185">
    <property type="entry name" value="ARM"/>
    <property type="match status" value="5"/>
</dbReference>
<accession>A0A7L4N8H5</accession>
<protein>
    <submittedName>
        <fullName evidence="1">SPAG6 protein</fullName>
    </submittedName>
</protein>
<dbReference type="GO" id="GO:0003351">
    <property type="term" value="P:epithelial cilium movement involved in extracellular fluid movement"/>
    <property type="evidence" value="ECO:0007669"/>
    <property type="project" value="TreeGrafter"/>
</dbReference>
<dbReference type="InterPro" id="IPR011989">
    <property type="entry name" value="ARM-like"/>
</dbReference>
<dbReference type="Pfam" id="PF00514">
    <property type="entry name" value="Arm"/>
    <property type="match status" value="3"/>
</dbReference>
<dbReference type="AlphaFoldDB" id="A0A7L4N8H5"/>